<protein>
    <submittedName>
        <fullName evidence="3">Uncharacterized protein</fullName>
    </submittedName>
</protein>
<name>A0ABW6Z552_9ACTN</name>
<evidence type="ECO:0000313" key="4">
    <source>
        <dbReference type="Proteomes" id="UP001603418"/>
    </source>
</evidence>
<keyword evidence="2" id="KW-0472">Membrane</keyword>
<sequence>MDRPLLSPRSALVLLLALLTGATASGLTAVAGEGAARGLLAGLAATGLAVPFFNRLIAAEDSTPQPPASAGAGPAERDGNG</sequence>
<keyword evidence="2" id="KW-1133">Transmembrane helix</keyword>
<organism evidence="3 4">
    <name type="scientific">Streptomyces eurythermus</name>
    <dbReference type="NCBI Taxonomy" id="42237"/>
    <lineage>
        <taxon>Bacteria</taxon>
        <taxon>Bacillati</taxon>
        <taxon>Actinomycetota</taxon>
        <taxon>Actinomycetes</taxon>
        <taxon>Kitasatosporales</taxon>
        <taxon>Streptomycetaceae</taxon>
        <taxon>Streptomyces</taxon>
    </lineage>
</organism>
<reference evidence="3 4" key="1">
    <citation type="submission" date="2024-10" db="EMBL/GenBank/DDBJ databases">
        <title>The Natural Products Discovery Center: Release of the First 8490 Sequenced Strains for Exploring Actinobacteria Biosynthetic Diversity.</title>
        <authorList>
            <person name="Kalkreuter E."/>
            <person name="Kautsar S.A."/>
            <person name="Yang D."/>
            <person name="Bader C.D."/>
            <person name="Teijaro C.N."/>
            <person name="Fluegel L."/>
            <person name="Davis C.M."/>
            <person name="Simpson J.R."/>
            <person name="Lauterbach L."/>
            <person name="Steele A.D."/>
            <person name="Gui C."/>
            <person name="Meng S."/>
            <person name="Li G."/>
            <person name="Viehrig K."/>
            <person name="Ye F."/>
            <person name="Su P."/>
            <person name="Kiefer A.F."/>
            <person name="Nichols A."/>
            <person name="Cepeda A.J."/>
            <person name="Yan W."/>
            <person name="Fan B."/>
            <person name="Jiang Y."/>
            <person name="Adhikari A."/>
            <person name="Zheng C.-J."/>
            <person name="Schuster L."/>
            <person name="Cowan T.M."/>
            <person name="Smanski M.J."/>
            <person name="Chevrette M.G."/>
            <person name="De Carvalho L.P.S."/>
            <person name="Shen B."/>
        </authorList>
    </citation>
    <scope>NUCLEOTIDE SEQUENCE [LARGE SCALE GENOMIC DNA]</scope>
    <source>
        <strain evidence="3 4">NPDC013366</strain>
    </source>
</reference>
<accession>A0ABW6Z552</accession>
<feature type="transmembrane region" description="Helical" evidence="2">
    <location>
        <begin position="34"/>
        <end position="53"/>
    </location>
</feature>
<evidence type="ECO:0000313" key="3">
    <source>
        <dbReference type="EMBL" id="MFF9885653.1"/>
    </source>
</evidence>
<keyword evidence="2" id="KW-0812">Transmembrane</keyword>
<evidence type="ECO:0000256" key="1">
    <source>
        <dbReference type="SAM" id="MobiDB-lite"/>
    </source>
</evidence>
<dbReference type="EMBL" id="JBICBM010000015">
    <property type="protein sequence ID" value="MFF9885653.1"/>
    <property type="molecule type" value="Genomic_DNA"/>
</dbReference>
<evidence type="ECO:0000256" key="2">
    <source>
        <dbReference type="SAM" id="Phobius"/>
    </source>
</evidence>
<dbReference type="RefSeq" id="WP_030785678.1">
    <property type="nucleotide sequence ID" value="NZ_JBFACJ010000024.1"/>
</dbReference>
<keyword evidence="4" id="KW-1185">Reference proteome</keyword>
<dbReference type="Proteomes" id="UP001603418">
    <property type="component" value="Unassembled WGS sequence"/>
</dbReference>
<proteinExistence type="predicted"/>
<gene>
    <name evidence="3" type="ORF">ACF1HC_29285</name>
</gene>
<comment type="caution">
    <text evidence="3">The sequence shown here is derived from an EMBL/GenBank/DDBJ whole genome shotgun (WGS) entry which is preliminary data.</text>
</comment>
<feature type="region of interest" description="Disordered" evidence="1">
    <location>
        <begin position="61"/>
        <end position="81"/>
    </location>
</feature>